<organism evidence="5 6">
    <name type="scientific">Trapa natans</name>
    <name type="common">Water chestnut</name>
    <dbReference type="NCBI Taxonomy" id="22666"/>
    <lineage>
        <taxon>Eukaryota</taxon>
        <taxon>Viridiplantae</taxon>
        <taxon>Streptophyta</taxon>
        <taxon>Embryophyta</taxon>
        <taxon>Tracheophyta</taxon>
        <taxon>Spermatophyta</taxon>
        <taxon>Magnoliopsida</taxon>
        <taxon>eudicotyledons</taxon>
        <taxon>Gunneridae</taxon>
        <taxon>Pentapetalae</taxon>
        <taxon>rosids</taxon>
        <taxon>malvids</taxon>
        <taxon>Myrtales</taxon>
        <taxon>Lythraceae</taxon>
        <taxon>Trapa</taxon>
    </lineage>
</organism>
<evidence type="ECO:0000313" key="6">
    <source>
        <dbReference type="Proteomes" id="UP001346149"/>
    </source>
</evidence>
<dbReference type="SUPFAM" id="SSF52200">
    <property type="entry name" value="Toll/Interleukin receptor TIR domain"/>
    <property type="match status" value="2"/>
</dbReference>
<keyword evidence="6" id="KW-1185">Reference proteome</keyword>
<dbReference type="SMART" id="SM00255">
    <property type="entry name" value="TIR"/>
    <property type="match status" value="1"/>
</dbReference>
<accession>A0AAN7RNI1</accession>
<sequence>MAAIVGVAATTVLLLCIYRWLMSRPVKPPNPPADAAEARGVEDRDTLIGGDGESVESGWQESEKGPKLHYDVFLSFRGSDTRQSFTAVLYDYMVTGGLRVFRDDDELAIGDKIKTILDAIQVSKICVPVFSETFAESKWCLDEVKRMVDFNKTIVPIFYKVSVDDVKIKSPRYKKFMQKHEKKYGKEEVSKWKAALTVTTENKGRVLSNQCYPDFCKDLASEVLHKLGPRENADNLIGIEDPLKRLGKLLDEHSSSGNVRYICVHGMGGIGKTALSKLVLNKFSSRFDSWKFIENVREKCSVPDGFSKLKEELKTDIEKSIQGNKKLLMVLDDVDQCKQMEELAGQHIGYYAGSVIIVTTREEDILRRCNGLADGQIISFEMNFLQQQDALRLFCKKAFDRDTPPPDFESLSDEVVAITGGLPLSLIVMGSLLRDKKDNREMWNYVIERSKDILDKDVKKVLKISYDKLDRDQQQIFLDLACLPICRNQPSRMMAMWEACKFHPGYCLPVLESKSMIKITKYYEDNSCMLNYGWENYKIWIHDHLLDLGRDIVTGEGELALTERSRLWQEDEAYTVLRNQNADRKNVVALSLGDDDLSLYPEQVGRLENLRLFHSHASTEGDHGNIFPRIRYLGFCIGKESVARNFSLSNLVTLDLTYSSDLSEEWGGWDLLVKGAPNVKELSLDSTGIKELPSAIVGLLELKVLSLVGTKIEELPDNIHRLRKLERLSLYACLSLKGLPPSVGKLESLIVLDLRLTTIQVLPSSISALEKLEQLLVDDSYLREILELPPNLHELYVKSEILEKIGDISGMNNLVHLRLVGGYQTATTNLDAIERFSELKSLELCLDLPEDVALEINFSGLSHLENLELCCWNLRDVPLQLPSCLSSLRLFHVRSNTQFCSLPPSLNILTLSECPSLNLMEGLHLPQSIEHLEFDNCELLEKLPDLSGCQNLQKLGLKRCISLMEVSIHRELKSLISLCIEKCISLEKIEGIFELESLEDIKIDDYDVTRDMKEFGDLQARRQGGNLLMGKRAWDGEEEEDKEEDEPDWQIQGERRRLLWNESLSTIEEELKMDYSEQATKLEECCHVLLYCFIGRSDHHTRQSFCNVLYGHMVRAGIRVFRPDNDDQNGTISEMEAIKSSQLCVLVFSSSETSACTDNGHEYPWHLLLQKVRWMLQLGKAVIPIFYRVSPDVVNGIMMKRLGEEQEIEQWEHAFGRTVLYTEKEEEEEEELQHTNFYEELVSEVLKTLEGKAKAKHGLDGLIGVEHLLERLTKMINLGSDEIQYIVIYGMDGIGKTSLAKELYDRFSPSFDYSIFIENVRERSSKMEGITKPEFDRFGCPSPKMALLVLDDVDKSEQVEELVVNNTRIHPGPGSRIIITTNSRRVLKYCELLKGQNAIAFKMEPLKPQDALQLFNRHALVDGSPVSDFTGLSKEVVKSTGGLPLALIVLGSLLRNEEIEKWKYVIERLKDIPFKEVKEKLKISYESLSINQKQVFLDIACFPELRCKPVEVTRMWENSKFYPTHGLAVLESKCLIKRQKDDHRIWIHGQLSDLGRDIARGESSHPWERSRLWEPIEVAKALQTNGRRKENIQAIHLDRGYDTLRLKMRGSLENLRFLHLREAKLAGDFHNIFPKLRWLSWRFCYDEEMNVNTSLPNLEILVIDLRESWITEDWRGWDMLEGLKKVKDLIISYGHLYSTPYFPEHMTMERLVIKGCYNLKGVHYSIGNLKCLKHLELVLPNEYRFYHLDFSLPESIGALKSLVCLDVGNINISTLPSSISQLSALQKLKVDGCHSLRELPELPISLCEIYVQSGVLYKVHNISGLINLVHLKLVSGNFVETSNFDAMEKFSKLKSLVLQMTFQVMTRQINFSSLSVLESLDLSCHNMKDHLQLPPRLSFLSLRHVNSKTRLCSLPSSLKELILSRWSNTVGYETLGMENLHLLERFWIFKSSFNLMEGLHLPPNLRNLGFFKCKFLQKLPDLSDCVNLHELIVWRCLNLIEVSIPEDLKSFKSLYIEDCTPLKNEGISQLKNVNVLNIKNCKAILDKWALNYIYDDYEEEWPLHYIYLDYEEEERR</sequence>
<proteinExistence type="predicted"/>
<dbReference type="InterPro" id="IPR000157">
    <property type="entry name" value="TIR_dom"/>
</dbReference>
<dbReference type="Gene3D" id="3.40.50.300">
    <property type="entry name" value="P-loop containing nucleotide triphosphate hydrolases"/>
    <property type="match status" value="2"/>
</dbReference>
<dbReference type="InterPro" id="IPR002182">
    <property type="entry name" value="NB-ARC"/>
</dbReference>
<feature type="domain" description="TIR" evidence="4">
    <location>
        <begin position="68"/>
        <end position="223"/>
    </location>
</feature>
<dbReference type="EMBL" id="JAXQNO010000002">
    <property type="protein sequence ID" value="KAK4802833.1"/>
    <property type="molecule type" value="Genomic_DNA"/>
</dbReference>
<dbReference type="GO" id="GO:0043531">
    <property type="term" value="F:ADP binding"/>
    <property type="evidence" value="ECO:0007669"/>
    <property type="project" value="InterPro"/>
</dbReference>
<evidence type="ECO:0000313" key="5">
    <source>
        <dbReference type="EMBL" id="KAK4802833.1"/>
    </source>
</evidence>
<evidence type="ECO:0000256" key="1">
    <source>
        <dbReference type="ARBA" id="ARBA00022614"/>
    </source>
</evidence>
<dbReference type="Gene3D" id="1.10.8.430">
    <property type="entry name" value="Helical domain of apoptotic protease-activating factors"/>
    <property type="match status" value="2"/>
</dbReference>
<reference evidence="5 6" key="1">
    <citation type="journal article" date="2023" name="Hortic Res">
        <title>Pangenome of water caltrop reveals structural variations and asymmetric subgenome divergence after allopolyploidization.</title>
        <authorList>
            <person name="Zhang X."/>
            <person name="Chen Y."/>
            <person name="Wang L."/>
            <person name="Yuan Y."/>
            <person name="Fang M."/>
            <person name="Shi L."/>
            <person name="Lu R."/>
            <person name="Comes H.P."/>
            <person name="Ma Y."/>
            <person name="Chen Y."/>
            <person name="Huang G."/>
            <person name="Zhou Y."/>
            <person name="Zheng Z."/>
            <person name="Qiu Y."/>
        </authorList>
    </citation>
    <scope>NUCLEOTIDE SEQUENCE [LARGE SCALE GENOMIC DNA]</scope>
    <source>
        <strain evidence="5">F231</strain>
    </source>
</reference>
<dbReference type="InterPro" id="IPR042197">
    <property type="entry name" value="Apaf_helical"/>
</dbReference>
<keyword evidence="1" id="KW-0433">Leucine-rich repeat</keyword>
<gene>
    <name evidence="5" type="ORF">SAY86_001036</name>
</gene>
<keyword evidence="3" id="KW-0611">Plant defense</keyword>
<dbReference type="Pfam" id="PF01582">
    <property type="entry name" value="TIR"/>
    <property type="match status" value="2"/>
</dbReference>
<comment type="caution">
    <text evidence="5">The sequence shown here is derived from an EMBL/GenBank/DDBJ whole genome shotgun (WGS) entry which is preliminary data.</text>
</comment>
<evidence type="ECO:0000256" key="3">
    <source>
        <dbReference type="ARBA" id="ARBA00022821"/>
    </source>
</evidence>
<dbReference type="PANTHER" id="PTHR11017:SF570">
    <property type="entry name" value="DISEASE RESISTANCE PROTEIN (TIR-NBS CLASS)-RELATED"/>
    <property type="match status" value="1"/>
</dbReference>
<dbReference type="InterPro" id="IPR035897">
    <property type="entry name" value="Toll_tir_struct_dom_sf"/>
</dbReference>
<dbReference type="PANTHER" id="PTHR11017">
    <property type="entry name" value="LEUCINE-RICH REPEAT-CONTAINING PROTEIN"/>
    <property type="match status" value="1"/>
</dbReference>
<dbReference type="Pfam" id="PF23282">
    <property type="entry name" value="WHD_ROQ1"/>
    <property type="match status" value="1"/>
</dbReference>
<dbReference type="Proteomes" id="UP001346149">
    <property type="component" value="Unassembled WGS sequence"/>
</dbReference>
<evidence type="ECO:0000256" key="2">
    <source>
        <dbReference type="ARBA" id="ARBA00022737"/>
    </source>
</evidence>
<dbReference type="GO" id="GO:0007165">
    <property type="term" value="P:signal transduction"/>
    <property type="evidence" value="ECO:0007669"/>
    <property type="project" value="InterPro"/>
</dbReference>
<evidence type="ECO:0000259" key="4">
    <source>
        <dbReference type="PROSITE" id="PS50104"/>
    </source>
</evidence>
<dbReference type="InterPro" id="IPR036390">
    <property type="entry name" value="WH_DNA-bd_sf"/>
</dbReference>
<dbReference type="Gene3D" id="3.40.50.10140">
    <property type="entry name" value="Toll/interleukin-1 receptor homology (TIR) domain"/>
    <property type="match status" value="2"/>
</dbReference>
<dbReference type="InterPro" id="IPR058192">
    <property type="entry name" value="WHD_ROQ1-like"/>
</dbReference>
<dbReference type="Pfam" id="PF00931">
    <property type="entry name" value="NB-ARC"/>
    <property type="match status" value="1"/>
</dbReference>
<dbReference type="InterPro" id="IPR044974">
    <property type="entry name" value="Disease_R_plants"/>
</dbReference>
<dbReference type="PRINTS" id="PR00364">
    <property type="entry name" value="DISEASERSIST"/>
</dbReference>
<dbReference type="SUPFAM" id="SSF46785">
    <property type="entry name" value="Winged helix' DNA-binding domain"/>
    <property type="match status" value="1"/>
</dbReference>
<dbReference type="SUPFAM" id="SSF52540">
    <property type="entry name" value="P-loop containing nucleoside triphosphate hydrolases"/>
    <property type="match status" value="2"/>
</dbReference>
<dbReference type="InterPro" id="IPR032675">
    <property type="entry name" value="LRR_dom_sf"/>
</dbReference>
<dbReference type="SUPFAM" id="SSF52047">
    <property type="entry name" value="RNI-like"/>
    <property type="match status" value="1"/>
</dbReference>
<dbReference type="PROSITE" id="PS50104">
    <property type="entry name" value="TIR"/>
    <property type="match status" value="1"/>
</dbReference>
<dbReference type="SUPFAM" id="SSF52058">
    <property type="entry name" value="L domain-like"/>
    <property type="match status" value="3"/>
</dbReference>
<protein>
    <recommendedName>
        <fullName evidence="4">TIR domain-containing protein</fullName>
    </recommendedName>
</protein>
<keyword evidence="2" id="KW-0677">Repeat</keyword>
<dbReference type="Gene3D" id="3.80.10.10">
    <property type="entry name" value="Ribonuclease Inhibitor"/>
    <property type="match status" value="4"/>
</dbReference>
<dbReference type="GO" id="GO:0006952">
    <property type="term" value="P:defense response"/>
    <property type="evidence" value="ECO:0007669"/>
    <property type="project" value="UniProtKB-KW"/>
</dbReference>
<name>A0AAN7RNI1_TRANT</name>
<dbReference type="InterPro" id="IPR027417">
    <property type="entry name" value="P-loop_NTPase"/>
</dbReference>